<sequence>MEFCPLCNGVETLIVECPNCQTAMEDQGKVTDFFDDYSAYMDIDMMKMYDGDANSLENHECLHYFYCYTCHHEETKAMKD</sequence>
<organism evidence="1 2">
    <name type="scientific">Oceanobacillus halophilus</name>
    <dbReference type="NCBI Taxonomy" id="930130"/>
    <lineage>
        <taxon>Bacteria</taxon>
        <taxon>Bacillati</taxon>
        <taxon>Bacillota</taxon>
        <taxon>Bacilli</taxon>
        <taxon>Bacillales</taxon>
        <taxon>Bacillaceae</taxon>
        <taxon>Oceanobacillus</taxon>
    </lineage>
</organism>
<reference evidence="1 2" key="1">
    <citation type="journal article" date="2016" name="Int. J. Syst. Evol. Microbiol.">
        <title>Oceanobacillus halophilus sp. nov., a novel moderately halophilic bacterium from a hypersaline lake.</title>
        <authorList>
            <person name="Amoozegar M.A."/>
            <person name="Bagheri M."/>
            <person name="Makhdoumi A."/>
            <person name="Nikou M.M."/>
            <person name="Fazeli S.A.S."/>
            <person name="Schumann P."/>
            <person name="Sproer C."/>
            <person name="Sanchez-Porro C."/>
            <person name="Ventosa A."/>
        </authorList>
    </citation>
    <scope>NUCLEOTIDE SEQUENCE [LARGE SCALE GENOMIC DNA]</scope>
    <source>
        <strain evidence="1 2">DSM 23996</strain>
    </source>
</reference>
<evidence type="ECO:0000313" key="2">
    <source>
        <dbReference type="Proteomes" id="UP000269301"/>
    </source>
</evidence>
<dbReference type="OrthoDB" id="1683552at2"/>
<name>A0A495A379_9BACI</name>
<comment type="caution">
    <text evidence="1">The sequence shown here is derived from an EMBL/GenBank/DDBJ whole genome shotgun (WGS) entry which is preliminary data.</text>
</comment>
<dbReference type="AlphaFoldDB" id="A0A495A379"/>
<protein>
    <submittedName>
        <fullName evidence="1">Uncharacterized protein</fullName>
    </submittedName>
</protein>
<dbReference type="EMBL" id="RBZP01000005">
    <property type="protein sequence ID" value="RKQ33973.1"/>
    <property type="molecule type" value="Genomic_DNA"/>
</dbReference>
<dbReference type="Proteomes" id="UP000269301">
    <property type="component" value="Unassembled WGS sequence"/>
</dbReference>
<keyword evidence="2" id="KW-1185">Reference proteome</keyword>
<accession>A0A495A379</accession>
<proteinExistence type="predicted"/>
<dbReference type="RefSeq" id="WP_121204087.1">
    <property type="nucleotide sequence ID" value="NZ_RBZP01000005.1"/>
</dbReference>
<evidence type="ECO:0000313" key="1">
    <source>
        <dbReference type="EMBL" id="RKQ33973.1"/>
    </source>
</evidence>
<gene>
    <name evidence="1" type="ORF">D8M06_09125</name>
</gene>